<keyword evidence="1" id="KW-0808">Transferase</keyword>
<sequence>VSLPLADIKVCDLTQNLAGPYCSQILADLGATVVKVEPPGGDLARAWGPPFWGSESALSLSVNRGKRSIVLDLKTGSGKDVLRRLATESDVFVQASRLGVAERLGFDYASIRALREDVIHVSISAYGGTGPLSHLPGYDPLMQAYSGLMSLTGHQGMPPTRVGGAVIDYGTGMWAATAVLAALRHRDATGKGSELETSLLDTSLGWVSYHLTGYMSTGEVPAPMGSGVPAIAPYQAFATSDGHVMIAAGNDTLFKRLCEMLEVPELADDSRFLTNPLRSANHDVLIPLVKARTKALTTSRLL</sequence>
<evidence type="ECO:0000313" key="2">
    <source>
        <dbReference type="EMBL" id="SVC17045.1"/>
    </source>
</evidence>
<dbReference type="AlphaFoldDB" id="A0A382JZN6"/>
<accession>A0A382JZN6</accession>
<dbReference type="EMBL" id="UINC01077171">
    <property type="protein sequence ID" value="SVC17045.1"/>
    <property type="molecule type" value="Genomic_DNA"/>
</dbReference>
<dbReference type="SUPFAM" id="SSF89796">
    <property type="entry name" value="CoA-transferase family III (CaiB/BaiF)"/>
    <property type="match status" value="1"/>
</dbReference>
<organism evidence="2">
    <name type="scientific">marine metagenome</name>
    <dbReference type="NCBI Taxonomy" id="408172"/>
    <lineage>
        <taxon>unclassified sequences</taxon>
        <taxon>metagenomes</taxon>
        <taxon>ecological metagenomes</taxon>
    </lineage>
</organism>
<dbReference type="PANTHER" id="PTHR48207:SF3">
    <property type="entry name" value="SUCCINATE--HYDROXYMETHYLGLUTARATE COA-TRANSFERASE"/>
    <property type="match status" value="1"/>
</dbReference>
<feature type="non-terminal residue" evidence="2">
    <location>
        <position position="302"/>
    </location>
</feature>
<dbReference type="InterPro" id="IPR003673">
    <property type="entry name" value="CoA-Trfase_fam_III"/>
</dbReference>
<protein>
    <recommendedName>
        <fullName evidence="3">CoA transferase</fullName>
    </recommendedName>
</protein>
<gene>
    <name evidence="2" type="ORF">METZ01_LOCUS269899</name>
</gene>
<dbReference type="InterPro" id="IPR050483">
    <property type="entry name" value="CoA-transferase_III_domain"/>
</dbReference>
<dbReference type="Gene3D" id="3.30.1540.10">
    <property type="entry name" value="formyl-coa transferase, domain 3"/>
    <property type="match status" value="1"/>
</dbReference>
<evidence type="ECO:0008006" key="3">
    <source>
        <dbReference type="Google" id="ProtNLM"/>
    </source>
</evidence>
<dbReference type="Pfam" id="PF02515">
    <property type="entry name" value="CoA_transf_3"/>
    <property type="match status" value="1"/>
</dbReference>
<name>A0A382JZN6_9ZZZZ</name>
<dbReference type="Gene3D" id="3.40.50.10540">
    <property type="entry name" value="Crotonobetainyl-coa:carnitine coa-transferase, domain 1"/>
    <property type="match status" value="1"/>
</dbReference>
<reference evidence="2" key="1">
    <citation type="submission" date="2018-05" db="EMBL/GenBank/DDBJ databases">
        <authorList>
            <person name="Lanie J.A."/>
            <person name="Ng W.-L."/>
            <person name="Kazmierczak K.M."/>
            <person name="Andrzejewski T.M."/>
            <person name="Davidsen T.M."/>
            <person name="Wayne K.J."/>
            <person name="Tettelin H."/>
            <person name="Glass J.I."/>
            <person name="Rusch D."/>
            <person name="Podicherti R."/>
            <person name="Tsui H.-C.T."/>
            <person name="Winkler M.E."/>
        </authorList>
    </citation>
    <scope>NUCLEOTIDE SEQUENCE</scope>
</reference>
<dbReference type="InterPro" id="IPR044855">
    <property type="entry name" value="CoA-Trfase_III_dom3_sf"/>
</dbReference>
<dbReference type="PANTHER" id="PTHR48207">
    <property type="entry name" value="SUCCINATE--HYDROXYMETHYLGLUTARATE COA-TRANSFERASE"/>
    <property type="match status" value="1"/>
</dbReference>
<proteinExistence type="predicted"/>
<dbReference type="InterPro" id="IPR023606">
    <property type="entry name" value="CoA-Trfase_III_dom_1_sf"/>
</dbReference>
<feature type="non-terminal residue" evidence="2">
    <location>
        <position position="1"/>
    </location>
</feature>
<evidence type="ECO:0000256" key="1">
    <source>
        <dbReference type="ARBA" id="ARBA00022679"/>
    </source>
</evidence>
<dbReference type="GO" id="GO:0008410">
    <property type="term" value="F:CoA-transferase activity"/>
    <property type="evidence" value="ECO:0007669"/>
    <property type="project" value="TreeGrafter"/>
</dbReference>